<sequence>MNYKIQIKRVHKNAVIPSYQTPGSAGFDFHLVEDIIIAPRAIAKVPTGLVINVPDKHVLLIPSRSSSPLRKGVTVANAIGVVDSDYCGPNDEIFLLILNLTDEPVELKIGDRLAQGLIVPVLQAEIKEVEEMPGTDRGGHGSTGC</sequence>
<evidence type="ECO:0000256" key="1">
    <source>
        <dbReference type="ARBA" id="ARBA00006581"/>
    </source>
</evidence>
<evidence type="ECO:0000256" key="5">
    <source>
        <dbReference type="ARBA" id="ARBA00047686"/>
    </source>
</evidence>
<dbReference type="InterPro" id="IPR036157">
    <property type="entry name" value="dUTPase-like_sf"/>
</dbReference>
<feature type="domain" description="dUTPase-like" evidence="6">
    <location>
        <begin position="13"/>
        <end position="142"/>
    </location>
</feature>
<accession>A0A2M7XFV3</accession>
<dbReference type="GO" id="GO:0006226">
    <property type="term" value="P:dUMP biosynthetic process"/>
    <property type="evidence" value="ECO:0007669"/>
    <property type="project" value="InterPro"/>
</dbReference>
<dbReference type="NCBIfam" id="TIGR00576">
    <property type="entry name" value="dut"/>
    <property type="match status" value="1"/>
</dbReference>
<dbReference type="InterPro" id="IPR029054">
    <property type="entry name" value="dUTPase-like"/>
</dbReference>
<keyword evidence="4" id="KW-0546">Nucleotide metabolism</keyword>
<dbReference type="CDD" id="cd07557">
    <property type="entry name" value="trimeric_dUTPase"/>
    <property type="match status" value="1"/>
</dbReference>
<dbReference type="GO" id="GO:0046081">
    <property type="term" value="P:dUTP catabolic process"/>
    <property type="evidence" value="ECO:0007669"/>
    <property type="project" value="InterPro"/>
</dbReference>
<dbReference type="EC" id="3.6.1.23" evidence="2"/>
<dbReference type="SUPFAM" id="SSF51283">
    <property type="entry name" value="dUTPase-like"/>
    <property type="match status" value="1"/>
</dbReference>
<dbReference type="GO" id="GO:0000287">
    <property type="term" value="F:magnesium ion binding"/>
    <property type="evidence" value="ECO:0007669"/>
    <property type="project" value="InterPro"/>
</dbReference>
<keyword evidence="3" id="KW-0378">Hydrolase</keyword>
<proteinExistence type="inferred from homology"/>
<dbReference type="PANTHER" id="PTHR11241">
    <property type="entry name" value="DEOXYURIDINE 5'-TRIPHOSPHATE NUCLEOTIDOHYDROLASE"/>
    <property type="match status" value="1"/>
</dbReference>
<comment type="similarity">
    <text evidence="1">Belongs to the dUTPase family.</text>
</comment>
<name>A0A2M7XFV3_9BACT</name>
<dbReference type="AlphaFoldDB" id="A0A2M7XFV3"/>
<evidence type="ECO:0000313" key="8">
    <source>
        <dbReference type="Proteomes" id="UP000231263"/>
    </source>
</evidence>
<dbReference type="NCBIfam" id="NF001862">
    <property type="entry name" value="PRK00601.1"/>
    <property type="match status" value="1"/>
</dbReference>
<evidence type="ECO:0000256" key="2">
    <source>
        <dbReference type="ARBA" id="ARBA00012379"/>
    </source>
</evidence>
<evidence type="ECO:0000313" key="7">
    <source>
        <dbReference type="EMBL" id="PJA46748.1"/>
    </source>
</evidence>
<protein>
    <recommendedName>
        <fullName evidence="2">dUTP diphosphatase</fullName>
        <ecNumber evidence="2">3.6.1.23</ecNumber>
    </recommendedName>
</protein>
<dbReference type="Pfam" id="PF00692">
    <property type="entry name" value="dUTPase"/>
    <property type="match status" value="1"/>
</dbReference>
<evidence type="ECO:0000256" key="3">
    <source>
        <dbReference type="ARBA" id="ARBA00022801"/>
    </source>
</evidence>
<dbReference type="InterPro" id="IPR033704">
    <property type="entry name" value="dUTPase_trimeric"/>
</dbReference>
<dbReference type="GO" id="GO:0004170">
    <property type="term" value="F:dUTP diphosphatase activity"/>
    <property type="evidence" value="ECO:0007669"/>
    <property type="project" value="UniProtKB-EC"/>
</dbReference>
<organism evidence="7 8">
    <name type="scientific">Candidatus Uhrbacteria bacterium CG_4_9_14_3_um_filter_41_35</name>
    <dbReference type="NCBI Taxonomy" id="1975034"/>
    <lineage>
        <taxon>Bacteria</taxon>
        <taxon>Candidatus Uhriibacteriota</taxon>
    </lineage>
</organism>
<dbReference type="EMBL" id="PFWT01000008">
    <property type="protein sequence ID" value="PJA46748.1"/>
    <property type="molecule type" value="Genomic_DNA"/>
</dbReference>
<dbReference type="Gene3D" id="2.70.40.10">
    <property type="match status" value="1"/>
</dbReference>
<dbReference type="Proteomes" id="UP000231263">
    <property type="component" value="Unassembled WGS sequence"/>
</dbReference>
<reference evidence="8" key="1">
    <citation type="submission" date="2017-09" db="EMBL/GenBank/DDBJ databases">
        <title>Depth-based differentiation of microbial function through sediment-hosted aquifers and enrichment of novel symbionts in the deep terrestrial subsurface.</title>
        <authorList>
            <person name="Probst A.J."/>
            <person name="Ladd B."/>
            <person name="Jarett J.K."/>
            <person name="Geller-Mcgrath D.E."/>
            <person name="Sieber C.M.K."/>
            <person name="Emerson J.B."/>
            <person name="Anantharaman K."/>
            <person name="Thomas B.C."/>
            <person name="Malmstrom R."/>
            <person name="Stieglmeier M."/>
            <person name="Klingl A."/>
            <person name="Woyke T."/>
            <person name="Ryan C.M."/>
            <person name="Banfield J.F."/>
        </authorList>
    </citation>
    <scope>NUCLEOTIDE SEQUENCE [LARGE SCALE GENOMIC DNA]</scope>
</reference>
<dbReference type="InterPro" id="IPR008181">
    <property type="entry name" value="dUTPase"/>
</dbReference>
<evidence type="ECO:0000259" key="6">
    <source>
        <dbReference type="Pfam" id="PF00692"/>
    </source>
</evidence>
<comment type="caution">
    <text evidence="7">The sequence shown here is derived from an EMBL/GenBank/DDBJ whole genome shotgun (WGS) entry which is preliminary data.</text>
</comment>
<evidence type="ECO:0000256" key="4">
    <source>
        <dbReference type="ARBA" id="ARBA00023080"/>
    </source>
</evidence>
<dbReference type="PANTHER" id="PTHR11241:SF0">
    <property type="entry name" value="DEOXYURIDINE 5'-TRIPHOSPHATE NUCLEOTIDOHYDROLASE"/>
    <property type="match status" value="1"/>
</dbReference>
<comment type="catalytic activity">
    <reaction evidence="5">
        <text>dUTP + H2O = dUMP + diphosphate + H(+)</text>
        <dbReference type="Rhea" id="RHEA:10248"/>
        <dbReference type="ChEBI" id="CHEBI:15377"/>
        <dbReference type="ChEBI" id="CHEBI:15378"/>
        <dbReference type="ChEBI" id="CHEBI:33019"/>
        <dbReference type="ChEBI" id="CHEBI:61555"/>
        <dbReference type="ChEBI" id="CHEBI:246422"/>
        <dbReference type="EC" id="3.6.1.23"/>
    </reaction>
</comment>
<gene>
    <name evidence="7" type="ORF">CO173_01495</name>
</gene>